<sequence>MNIPVATISWHPCYRIIPSRFPPVNLFEEVADPEDLDAIYAIEALTNDRLRQEVGDLDLVPVDERVSGPGTSPIMAAFTHLNPEGDRFTDGTFGVFYAGDSIDTAVAETRYHRVKFMLATNEPAQEVDMRVYAVDLDGDLHDIRETYDAHKPYYDPENYGESQKLGIELRNAGANGIVYKSVRYQDGECAAIFRPKLLSNSRQERHLCYVWDGSEISDIYEKSEFG</sequence>
<dbReference type="SMART" id="SM00953">
    <property type="entry name" value="RES"/>
    <property type="match status" value="1"/>
</dbReference>
<accession>A0ABX7T6R6</accession>
<dbReference type="EMBL" id="CP071794">
    <property type="protein sequence ID" value="QTD57294.1"/>
    <property type="molecule type" value="Genomic_DNA"/>
</dbReference>
<name>A0ABX7T6R6_9SPHN</name>
<protein>
    <submittedName>
        <fullName evidence="2">RES family NAD+ phosphorylase</fullName>
    </submittedName>
</protein>
<proteinExistence type="predicted"/>
<dbReference type="InterPro" id="IPR014914">
    <property type="entry name" value="RES_dom"/>
</dbReference>
<dbReference type="RefSeq" id="WP_207989649.1">
    <property type="nucleotide sequence ID" value="NZ_CP071794.1"/>
</dbReference>
<dbReference type="Pfam" id="PF08808">
    <property type="entry name" value="RES"/>
    <property type="match status" value="1"/>
</dbReference>
<feature type="domain" description="RES" evidence="1">
    <location>
        <begin position="77"/>
        <end position="204"/>
    </location>
</feature>
<dbReference type="Proteomes" id="UP000663923">
    <property type="component" value="Chromosome"/>
</dbReference>
<keyword evidence="3" id="KW-1185">Reference proteome</keyword>
<organism evidence="2 3">
    <name type="scientific">Parasphingorhabdus cellanae</name>
    <dbReference type="NCBI Taxonomy" id="2806553"/>
    <lineage>
        <taxon>Bacteria</taxon>
        <taxon>Pseudomonadati</taxon>
        <taxon>Pseudomonadota</taxon>
        <taxon>Alphaproteobacteria</taxon>
        <taxon>Sphingomonadales</taxon>
        <taxon>Sphingomonadaceae</taxon>
        <taxon>Parasphingorhabdus</taxon>
    </lineage>
</organism>
<reference evidence="2 3" key="1">
    <citation type="submission" date="2021-03" db="EMBL/GenBank/DDBJ databases">
        <title>Complete genome of Parasphingorhabdus_sp.JHSY0214.</title>
        <authorList>
            <person name="Yoo J.H."/>
            <person name="Bae J.W."/>
        </authorList>
    </citation>
    <scope>NUCLEOTIDE SEQUENCE [LARGE SCALE GENOMIC DNA]</scope>
    <source>
        <strain evidence="2 3">JHSY0214</strain>
    </source>
</reference>
<evidence type="ECO:0000313" key="3">
    <source>
        <dbReference type="Proteomes" id="UP000663923"/>
    </source>
</evidence>
<gene>
    <name evidence="2" type="ORF">J4G78_07120</name>
</gene>
<evidence type="ECO:0000259" key="1">
    <source>
        <dbReference type="SMART" id="SM00953"/>
    </source>
</evidence>
<evidence type="ECO:0000313" key="2">
    <source>
        <dbReference type="EMBL" id="QTD57294.1"/>
    </source>
</evidence>